<sequence length="186" mass="20977">MASSSSSPPPPPPSSHHADSSSSFSGKWEYDVFLCFRGDTRHSFTSHLSAAFRDRQVNFFIDNMLNKTESIDELTSVLKRCALSVVIFSEKFPDSSWCLDEVATISQSMTKFRHRVLPVFYRVDSSDVSGDSGSYAKTIERKYGARASKFWKKTHRASKSPEDRKRWMDALKVVANIAGYTSEAIK</sequence>
<dbReference type="InterPro" id="IPR035897">
    <property type="entry name" value="Toll_tir_struct_dom_sf"/>
</dbReference>
<proteinExistence type="predicted"/>
<keyword evidence="5" id="KW-1185">Reference proteome</keyword>
<dbReference type="PROSITE" id="PS50104">
    <property type="entry name" value="TIR"/>
    <property type="match status" value="1"/>
</dbReference>
<keyword evidence="1" id="KW-0520">NAD</keyword>
<dbReference type="PANTHER" id="PTHR32009">
    <property type="entry name" value="TMV RESISTANCE PROTEIN N-LIKE"/>
    <property type="match status" value="1"/>
</dbReference>
<evidence type="ECO:0000313" key="5">
    <source>
        <dbReference type="Proteomes" id="UP001154282"/>
    </source>
</evidence>
<gene>
    <name evidence="4" type="ORF">LITE_LOCUS566</name>
</gene>
<dbReference type="Proteomes" id="UP001154282">
    <property type="component" value="Unassembled WGS sequence"/>
</dbReference>
<accession>A0AAV0GQQ9</accession>
<dbReference type="SMART" id="SM00255">
    <property type="entry name" value="TIR"/>
    <property type="match status" value="1"/>
</dbReference>
<dbReference type="Pfam" id="PF01582">
    <property type="entry name" value="TIR"/>
    <property type="match status" value="1"/>
</dbReference>
<comment type="caution">
    <text evidence="4">The sequence shown here is derived from an EMBL/GenBank/DDBJ whole genome shotgun (WGS) entry which is preliminary data.</text>
</comment>
<dbReference type="Gene3D" id="3.40.50.10140">
    <property type="entry name" value="Toll/interleukin-1 receptor homology (TIR) domain"/>
    <property type="match status" value="1"/>
</dbReference>
<name>A0AAV0GQQ9_9ROSI</name>
<evidence type="ECO:0000256" key="2">
    <source>
        <dbReference type="SAM" id="MobiDB-lite"/>
    </source>
</evidence>
<protein>
    <recommendedName>
        <fullName evidence="3">TIR domain-containing protein</fullName>
    </recommendedName>
</protein>
<dbReference type="SUPFAM" id="SSF52200">
    <property type="entry name" value="Toll/Interleukin receptor TIR domain"/>
    <property type="match status" value="1"/>
</dbReference>
<evidence type="ECO:0000256" key="1">
    <source>
        <dbReference type="ARBA" id="ARBA00023027"/>
    </source>
</evidence>
<feature type="domain" description="TIR" evidence="3">
    <location>
        <begin position="28"/>
        <end position="186"/>
    </location>
</feature>
<dbReference type="AlphaFoldDB" id="A0AAV0GQQ9"/>
<organism evidence="4 5">
    <name type="scientific">Linum tenue</name>
    <dbReference type="NCBI Taxonomy" id="586396"/>
    <lineage>
        <taxon>Eukaryota</taxon>
        <taxon>Viridiplantae</taxon>
        <taxon>Streptophyta</taxon>
        <taxon>Embryophyta</taxon>
        <taxon>Tracheophyta</taxon>
        <taxon>Spermatophyta</taxon>
        <taxon>Magnoliopsida</taxon>
        <taxon>eudicotyledons</taxon>
        <taxon>Gunneridae</taxon>
        <taxon>Pentapetalae</taxon>
        <taxon>rosids</taxon>
        <taxon>fabids</taxon>
        <taxon>Malpighiales</taxon>
        <taxon>Linaceae</taxon>
        <taxon>Linum</taxon>
    </lineage>
</organism>
<feature type="region of interest" description="Disordered" evidence="2">
    <location>
        <begin position="1"/>
        <end position="23"/>
    </location>
</feature>
<dbReference type="InterPro" id="IPR000157">
    <property type="entry name" value="TIR_dom"/>
</dbReference>
<evidence type="ECO:0000313" key="4">
    <source>
        <dbReference type="EMBL" id="CAI0375370.1"/>
    </source>
</evidence>
<evidence type="ECO:0000259" key="3">
    <source>
        <dbReference type="PROSITE" id="PS50104"/>
    </source>
</evidence>
<dbReference type="EMBL" id="CAMGYJ010000002">
    <property type="protein sequence ID" value="CAI0375370.1"/>
    <property type="molecule type" value="Genomic_DNA"/>
</dbReference>
<reference evidence="4" key="1">
    <citation type="submission" date="2022-08" db="EMBL/GenBank/DDBJ databases">
        <authorList>
            <person name="Gutierrez-Valencia J."/>
        </authorList>
    </citation>
    <scope>NUCLEOTIDE SEQUENCE</scope>
</reference>
<dbReference type="GO" id="GO:0007165">
    <property type="term" value="P:signal transduction"/>
    <property type="evidence" value="ECO:0007669"/>
    <property type="project" value="InterPro"/>
</dbReference>
<dbReference type="PANTHER" id="PTHR32009:SF123">
    <property type="entry name" value="TIR DOMAIN-CONTAINING PROTEIN"/>
    <property type="match status" value="1"/>
</dbReference>